<dbReference type="PANTHER" id="PTHR21248">
    <property type="entry name" value="CARDIOLIPIN SYNTHASE"/>
    <property type="match status" value="1"/>
</dbReference>
<proteinExistence type="inferred from homology"/>
<feature type="domain" description="PLD phosphodiesterase" evidence="1">
    <location>
        <begin position="108"/>
        <end position="135"/>
    </location>
</feature>
<gene>
    <name evidence="2" type="primary">ybhO_5</name>
    <name evidence="2" type="ORF">GALL_110770</name>
</gene>
<dbReference type="InterPro" id="IPR025202">
    <property type="entry name" value="PLD-like_dom"/>
</dbReference>
<dbReference type="Pfam" id="PF13091">
    <property type="entry name" value="PLDc_2"/>
    <property type="match status" value="2"/>
</dbReference>
<dbReference type="AlphaFoldDB" id="A0A1J5SZ11"/>
<dbReference type="PROSITE" id="PS50035">
    <property type="entry name" value="PLD"/>
    <property type="match status" value="2"/>
</dbReference>
<dbReference type="HAMAP" id="MF_01917">
    <property type="entry name" value="Cardiolipin_synth_ClsB"/>
    <property type="match status" value="1"/>
</dbReference>
<keyword evidence="2" id="KW-0808">Transferase</keyword>
<dbReference type="InterPro" id="IPR030872">
    <property type="entry name" value="Cardiolipin_synth_ClsB"/>
</dbReference>
<dbReference type="EC" id="2.7.8.-" evidence="2"/>
<evidence type="ECO:0000313" key="2">
    <source>
        <dbReference type="EMBL" id="OIR06828.1"/>
    </source>
</evidence>
<feature type="domain" description="PLD phosphodiesterase" evidence="1">
    <location>
        <begin position="288"/>
        <end position="315"/>
    </location>
</feature>
<dbReference type="CDD" id="cd09110">
    <property type="entry name" value="PLDc_CLS_1"/>
    <property type="match status" value="1"/>
</dbReference>
<accession>A0A1J5SZ11</accession>
<dbReference type="InterPro" id="IPR001736">
    <property type="entry name" value="PLipase_D/transphosphatidylase"/>
</dbReference>
<dbReference type="PANTHER" id="PTHR21248:SF22">
    <property type="entry name" value="PHOSPHOLIPASE D"/>
    <property type="match status" value="1"/>
</dbReference>
<protein>
    <submittedName>
        <fullName evidence="2">Putative cardiolipin synthase YbhO</fullName>
        <ecNumber evidence="2">2.7.8.-</ecNumber>
    </submittedName>
</protein>
<dbReference type="SMART" id="SM00155">
    <property type="entry name" value="PLDc"/>
    <property type="match status" value="2"/>
</dbReference>
<sequence length="388" mass="43081">MDTGFLPGNRIQLLETGSEYFPALIEAIEAAVMEVRLEAYIFEADETGRGVAAAMANAVRRGVSVHVLVDGFGSQGFMEKLGAKLTADGVEVLIYGPDVSPLTLRRHRLRRLHRKLVAIDGRVAFVGGINVVNDSDAPGRLPPRYDYAVRIEGPLLAPIYASMRHLWQLVSWTRFRHRFGKTRRHPAATDVRGEITAAFLIRDNLRHRRDIEEAYLGAIAAARGEILLANAYFLPGRRFRRALMAAAQRGVKVSVLLQGQADYRLLHYATQALYGALLTEGVRIYEYNKSFLHAKVAAIDDHWATVGSSNIDPFSLLLAREANVVVDNADFAAALQASLQRAILQGATEVRREDWERKSLLVRLANWLAYTAVRLMIGISGSSSKHQI</sequence>
<dbReference type="SUPFAM" id="SSF56024">
    <property type="entry name" value="Phospholipase D/nuclease"/>
    <property type="match status" value="2"/>
</dbReference>
<name>A0A1J5SZ11_9ZZZZ</name>
<dbReference type="EMBL" id="MLJW01000041">
    <property type="protein sequence ID" value="OIR06828.1"/>
    <property type="molecule type" value="Genomic_DNA"/>
</dbReference>
<dbReference type="GO" id="GO:0008808">
    <property type="term" value="F:cardiolipin synthase activity"/>
    <property type="evidence" value="ECO:0007669"/>
    <property type="project" value="InterPro"/>
</dbReference>
<comment type="caution">
    <text evidence="2">The sequence shown here is derived from an EMBL/GenBank/DDBJ whole genome shotgun (WGS) entry which is preliminary data.</text>
</comment>
<dbReference type="CDD" id="cd09159">
    <property type="entry name" value="PLDc_ybhO_like_2"/>
    <property type="match status" value="1"/>
</dbReference>
<evidence type="ECO:0000259" key="1">
    <source>
        <dbReference type="PROSITE" id="PS50035"/>
    </source>
</evidence>
<reference evidence="2" key="1">
    <citation type="submission" date="2016-10" db="EMBL/GenBank/DDBJ databases">
        <title>Sequence of Gallionella enrichment culture.</title>
        <authorList>
            <person name="Poehlein A."/>
            <person name="Muehling M."/>
            <person name="Daniel R."/>
        </authorList>
    </citation>
    <scope>NUCLEOTIDE SEQUENCE</scope>
</reference>
<organism evidence="2">
    <name type="scientific">mine drainage metagenome</name>
    <dbReference type="NCBI Taxonomy" id="410659"/>
    <lineage>
        <taxon>unclassified sequences</taxon>
        <taxon>metagenomes</taxon>
        <taxon>ecological metagenomes</taxon>
    </lineage>
</organism>
<dbReference type="NCBIfam" id="NF008427">
    <property type="entry name" value="PRK11263.1"/>
    <property type="match status" value="1"/>
</dbReference>
<dbReference type="Gene3D" id="3.30.870.10">
    <property type="entry name" value="Endonuclease Chain A"/>
    <property type="match status" value="2"/>
</dbReference>
<dbReference type="GO" id="GO:0032049">
    <property type="term" value="P:cardiolipin biosynthetic process"/>
    <property type="evidence" value="ECO:0007669"/>
    <property type="project" value="InterPro"/>
</dbReference>